<evidence type="ECO:0000313" key="7">
    <source>
        <dbReference type="EMBL" id="HJC49338.1"/>
    </source>
</evidence>
<dbReference type="EMBL" id="DWWD01000010">
    <property type="protein sequence ID" value="HJC49338.1"/>
    <property type="molecule type" value="Genomic_DNA"/>
</dbReference>
<comment type="similarity">
    <text evidence="1">Belongs to the peptidase C40 family.</text>
</comment>
<dbReference type="PANTHER" id="PTHR47053:SF1">
    <property type="entry name" value="MUREIN DD-ENDOPEPTIDASE MEPH-RELATED"/>
    <property type="match status" value="1"/>
</dbReference>
<keyword evidence="3" id="KW-0378">Hydrolase</keyword>
<feature type="signal peptide" evidence="5">
    <location>
        <begin position="1"/>
        <end position="23"/>
    </location>
</feature>
<evidence type="ECO:0000256" key="1">
    <source>
        <dbReference type="ARBA" id="ARBA00007074"/>
    </source>
</evidence>
<dbReference type="GO" id="GO:0006508">
    <property type="term" value="P:proteolysis"/>
    <property type="evidence" value="ECO:0007669"/>
    <property type="project" value="UniProtKB-KW"/>
</dbReference>
<evidence type="ECO:0000313" key="8">
    <source>
        <dbReference type="Proteomes" id="UP000823904"/>
    </source>
</evidence>
<dbReference type="InterPro" id="IPR038765">
    <property type="entry name" value="Papain-like_cys_pep_sf"/>
</dbReference>
<evidence type="ECO:0000256" key="4">
    <source>
        <dbReference type="ARBA" id="ARBA00022807"/>
    </source>
</evidence>
<proteinExistence type="inferred from homology"/>
<reference evidence="7" key="1">
    <citation type="journal article" date="2021" name="PeerJ">
        <title>Extensive microbial diversity within the chicken gut microbiome revealed by metagenomics and culture.</title>
        <authorList>
            <person name="Gilroy R."/>
            <person name="Ravi A."/>
            <person name="Getino M."/>
            <person name="Pursley I."/>
            <person name="Horton D.L."/>
            <person name="Alikhan N.F."/>
            <person name="Baker D."/>
            <person name="Gharbi K."/>
            <person name="Hall N."/>
            <person name="Watson M."/>
            <person name="Adriaenssens E.M."/>
            <person name="Foster-Nyarko E."/>
            <person name="Jarju S."/>
            <person name="Secka A."/>
            <person name="Antonio M."/>
            <person name="Oren A."/>
            <person name="Chaudhuri R.R."/>
            <person name="La Ragione R."/>
            <person name="Hildebrand F."/>
            <person name="Pallen M.J."/>
        </authorList>
    </citation>
    <scope>NUCLEOTIDE SEQUENCE</scope>
    <source>
        <strain evidence="7">ChiSjej3B21-8574</strain>
    </source>
</reference>
<sequence>MKHFMVKLFVVIMMAAASFTMTASGVETETQAAGSRGQQVVNYAKKFVGNKYKYGGTSLTKGADCSGFTMSVYKKFGKKLPHSSSAQRRVGKKVSGGLRKAKAGDIICYSGHVAIYMGNNKIVHASNSAKYPKGGIKISNNAKYKKILAIRRLV</sequence>
<dbReference type="Proteomes" id="UP000823904">
    <property type="component" value="Unassembled WGS sequence"/>
</dbReference>
<name>A0A9D2PI87_9FIRM</name>
<feature type="domain" description="NlpC/P60" evidence="6">
    <location>
        <begin position="34"/>
        <end position="154"/>
    </location>
</feature>
<dbReference type="InterPro" id="IPR051202">
    <property type="entry name" value="Peptidase_C40"/>
</dbReference>
<dbReference type="AlphaFoldDB" id="A0A9D2PI87"/>
<reference evidence="7" key="2">
    <citation type="submission" date="2021-04" db="EMBL/GenBank/DDBJ databases">
        <authorList>
            <person name="Gilroy R."/>
        </authorList>
    </citation>
    <scope>NUCLEOTIDE SEQUENCE</scope>
    <source>
        <strain evidence="7">ChiSjej3B21-8574</strain>
    </source>
</reference>
<dbReference type="Gene3D" id="3.90.1720.10">
    <property type="entry name" value="endopeptidase domain like (from Nostoc punctiforme)"/>
    <property type="match status" value="1"/>
</dbReference>
<evidence type="ECO:0000256" key="3">
    <source>
        <dbReference type="ARBA" id="ARBA00022801"/>
    </source>
</evidence>
<dbReference type="InterPro" id="IPR000064">
    <property type="entry name" value="NLP_P60_dom"/>
</dbReference>
<feature type="chain" id="PRO_5038973230" evidence="5">
    <location>
        <begin position="24"/>
        <end position="154"/>
    </location>
</feature>
<gene>
    <name evidence="7" type="ORF">H9754_01940</name>
</gene>
<organism evidence="7 8">
    <name type="scientific">Candidatus Anaerostipes avistercoris</name>
    <dbReference type="NCBI Taxonomy" id="2838462"/>
    <lineage>
        <taxon>Bacteria</taxon>
        <taxon>Bacillati</taxon>
        <taxon>Bacillota</taxon>
        <taxon>Clostridia</taxon>
        <taxon>Lachnospirales</taxon>
        <taxon>Lachnospiraceae</taxon>
        <taxon>Anaerostipes</taxon>
    </lineage>
</organism>
<comment type="caution">
    <text evidence="7">The sequence shown here is derived from an EMBL/GenBank/DDBJ whole genome shotgun (WGS) entry which is preliminary data.</text>
</comment>
<dbReference type="SUPFAM" id="SSF54001">
    <property type="entry name" value="Cysteine proteinases"/>
    <property type="match status" value="1"/>
</dbReference>
<dbReference type="PROSITE" id="PS51935">
    <property type="entry name" value="NLPC_P60"/>
    <property type="match status" value="1"/>
</dbReference>
<keyword evidence="2" id="KW-0645">Protease</keyword>
<dbReference type="PANTHER" id="PTHR47053">
    <property type="entry name" value="MUREIN DD-ENDOPEPTIDASE MEPH-RELATED"/>
    <property type="match status" value="1"/>
</dbReference>
<protein>
    <submittedName>
        <fullName evidence="7">C40 family peptidase</fullName>
    </submittedName>
</protein>
<dbReference type="GO" id="GO:0008234">
    <property type="term" value="F:cysteine-type peptidase activity"/>
    <property type="evidence" value="ECO:0007669"/>
    <property type="project" value="UniProtKB-KW"/>
</dbReference>
<evidence type="ECO:0000259" key="6">
    <source>
        <dbReference type="PROSITE" id="PS51935"/>
    </source>
</evidence>
<accession>A0A9D2PI87</accession>
<evidence type="ECO:0000256" key="2">
    <source>
        <dbReference type="ARBA" id="ARBA00022670"/>
    </source>
</evidence>
<keyword evidence="4" id="KW-0788">Thiol protease</keyword>
<dbReference type="Pfam" id="PF00877">
    <property type="entry name" value="NLPC_P60"/>
    <property type="match status" value="1"/>
</dbReference>
<evidence type="ECO:0000256" key="5">
    <source>
        <dbReference type="SAM" id="SignalP"/>
    </source>
</evidence>
<keyword evidence="5" id="KW-0732">Signal</keyword>